<dbReference type="AlphaFoldDB" id="A0A2M8PBC9"/>
<dbReference type="Proteomes" id="UP000229681">
    <property type="component" value="Unassembled WGS sequence"/>
</dbReference>
<dbReference type="SMART" id="SM00960">
    <property type="entry name" value="Robl_LC7"/>
    <property type="match status" value="1"/>
</dbReference>
<evidence type="ECO:0000256" key="1">
    <source>
        <dbReference type="SAM" id="Coils"/>
    </source>
</evidence>
<feature type="domain" description="Roadblock/LAMTOR2" evidence="2">
    <location>
        <begin position="12"/>
        <end position="101"/>
    </location>
</feature>
<gene>
    <name evidence="3" type="ORF">CUN49_13600</name>
</gene>
<dbReference type="InterPro" id="IPR004942">
    <property type="entry name" value="Roadblock/LAMTOR2_dom"/>
</dbReference>
<evidence type="ECO:0000259" key="2">
    <source>
        <dbReference type="SMART" id="SM00960"/>
    </source>
</evidence>
<sequence length="125" mass="13467">MALAKSRTEQLVEQLRDLQASSQDVEAAAIVSVDGLSMASVMPAHYEEDRVSAMSAAMLSLGERIASELGRGNLDTVYVKGQNGYVILMAVGQEAVLTVLAREQAKLGLIFLDMSRKVKELAKLV</sequence>
<dbReference type="Pfam" id="PF03259">
    <property type="entry name" value="Robl_LC7"/>
    <property type="match status" value="1"/>
</dbReference>
<dbReference type="SUPFAM" id="SSF103196">
    <property type="entry name" value="Roadblock/LC7 domain"/>
    <property type="match status" value="1"/>
</dbReference>
<keyword evidence="1" id="KW-0175">Coiled coil</keyword>
<organism evidence="3 4">
    <name type="scientific">Candidatus Thermofonsia Clade 1 bacterium</name>
    <dbReference type="NCBI Taxonomy" id="2364210"/>
    <lineage>
        <taxon>Bacteria</taxon>
        <taxon>Bacillati</taxon>
        <taxon>Chloroflexota</taxon>
        <taxon>Candidatus Thermofontia</taxon>
        <taxon>Candidatus Thermofonsia Clade 1</taxon>
    </lineage>
</organism>
<dbReference type="PANTHER" id="PTHR36222:SF1">
    <property type="entry name" value="SERINE PROTEASE INHIBITOR RV3364C"/>
    <property type="match status" value="1"/>
</dbReference>
<evidence type="ECO:0000313" key="4">
    <source>
        <dbReference type="Proteomes" id="UP000229681"/>
    </source>
</evidence>
<dbReference type="InterPro" id="IPR053141">
    <property type="entry name" value="Mycobact_SerProt_Inhib_Rv3364c"/>
</dbReference>
<dbReference type="PANTHER" id="PTHR36222">
    <property type="entry name" value="SERINE PROTEASE INHIBITOR RV3364C"/>
    <property type="match status" value="1"/>
</dbReference>
<name>A0A2M8PBC9_9CHLR</name>
<evidence type="ECO:0000313" key="3">
    <source>
        <dbReference type="EMBL" id="PJF34847.1"/>
    </source>
</evidence>
<reference evidence="3 4" key="1">
    <citation type="submission" date="2017-11" db="EMBL/GenBank/DDBJ databases">
        <title>Evolution of Phototrophy in the Chloroflexi Phylum Driven by Horizontal Gene Transfer.</title>
        <authorList>
            <person name="Ward L.M."/>
            <person name="Hemp J."/>
            <person name="Shih P.M."/>
            <person name="Mcglynn S.E."/>
            <person name="Fischer W."/>
        </authorList>
    </citation>
    <scope>NUCLEOTIDE SEQUENCE [LARGE SCALE GENOMIC DNA]</scope>
    <source>
        <strain evidence="3">JP3_13</strain>
    </source>
</reference>
<feature type="coiled-coil region" evidence="1">
    <location>
        <begin position="1"/>
        <end position="28"/>
    </location>
</feature>
<protein>
    <recommendedName>
        <fullName evidence="2">Roadblock/LAMTOR2 domain-containing protein</fullName>
    </recommendedName>
</protein>
<proteinExistence type="predicted"/>
<dbReference type="Gene3D" id="3.30.450.30">
    <property type="entry name" value="Dynein light chain 2a, cytoplasmic"/>
    <property type="match status" value="1"/>
</dbReference>
<accession>A0A2M8PBC9</accession>
<dbReference type="EMBL" id="PGTM01000259">
    <property type="protein sequence ID" value="PJF34847.1"/>
    <property type="molecule type" value="Genomic_DNA"/>
</dbReference>
<comment type="caution">
    <text evidence="3">The sequence shown here is derived from an EMBL/GenBank/DDBJ whole genome shotgun (WGS) entry which is preliminary data.</text>
</comment>